<accession>A0A383A5Z3</accession>
<sequence>MAVIGGAAGGRGAITNFPITFAKSCTWACPVVMEAYVFVIGGGGGGAAGSIPNATYRIQGGTAGGCAVSKLTLAVQNYEVEIGAGGVTATVNDTHGAGNNGSDSHFVNDGGTAITEMKGVKGVGGGAATSGNNLPALTGGIATGGNLMNNTGGGVEALTVDQTVTAGGAVGLWEAGREGQSTTDGVVDNPFMGD</sequence>
<feature type="non-terminal residue" evidence="2">
    <location>
        <position position="194"/>
    </location>
</feature>
<evidence type="ECO:0000259" key="1">
    <source>
        <dbReference type="Pfam" id="PF21722"/>
    </source>
</evidence>
<feature type="domain" description="Glycine-rich" evidence="1">
    <location>
        <begin position="23"/>
        <end position="175"/>
    </location>
</feature>
<dbReference type="Pfam" id="PF21722">
    <property type="entry name" value="Gly_rich_2"/>
    <property type="match status" value="1"/>
</dbReference>
<gene>
    <name evidence="2" type="ORF">METZ01_LOCUS455853</name>
</gene>
<evidence type="ECO:0000313" key="2">
    <source>
        <dbReference type="EMBL" id="SVE02999.1"/>
    </source>
</evidence>
<dbReference type="InterPro" id="IPR049304">
    <property type="entry name" value="Gly_rich_dom"/>
</dbReference>
<dbReference type="AlphaFoldDB" id="A0A383A5Z3"/>
<dbReference type="EMBL" id="UINC01189351">
    <property type="protein sequence ID" value="SVE02999.1"/>
    <property type="molecule type" value="Genomic_DNA"/>
</dbReference>
<proteinExistence type="predicted"/>
<name>A0A383A5Z3_9ZZZZ</name>
<protein>
    <recommendedName>
        <fullName evidence="1">Glycine-rich domain-containing protein</fullName>
    </recommendedName>
</protein>
<organism evidence="2">
    <name type="scientific">marine metagenome</name>
    <dbReference type="NCBI Taxonomy" id="408172"/>
    <lineage>
        <taxon>unclassified sequences</taxon>
        <taxon>metagenomes</taxon>
        <taxon>ecological metagenomes</taxon>
    </lineage>
</organism>
<reference evidence="2" key="1">
    <citation type="submission" date="2018-05" db="EMBL/GenBank/DDBJ databases">
        <authorList>
            <person name="Lanie J.A."/>
            <person name="Ng W.-L."/>
            <person name="Kazmierczak K.M."/>
            <person name="Andrzejewski T.M."/>
            <person name="Davidsen T.M."/>
            <person name="Wayne K.J."/>
            <person name="Tettelin H."/>
            <person name="Glass J.I."/>
            <person name="Rusch D."/>
            <person name="Podicherti R."/>
            <person name="Tsui H.-C.T."/>
            <person name="Winkler M.E."/>
        </authorList>
    </citation>
    <scope>NUCLEOTIDE SEQUENCE</scope>
</reference>